<dbReference type="EMBL" id="VXIV02000119">
    <property type="protein sequence ID" value="KAF6040645.1"/>
    <property type="molecule type" value="Genomic_DNA"/>
</dbReference>
<evidence type="ECO:0000313" key="1">
    <source>
        <dbReference type="EMBL" id="KAF6040645.1"/>
    </source>
</evidence>
<organism evidence="1 2">
    <name type="scientific">Bugula neritina</name>
    <name type="common">Brown bryozoan</name>
    <name type="synonym">Sertularia neritina</name>
    <dbReference type="NCBI Taxonomy" id="10212"/>
    <lineage>
        <taxon>Eukaryota</taxon>
        <taxon>Metazoa</taxon>
        <taxon>Spiralia</taxon>
        <taxon>Lophotrochozoa</taxon>
        <taxon>Bryozoa</taxon>
        <taxon>Gymnolaemata</taxon>
        <taxon>Cheilostomatida</taxon>
        <taxon>Flustrina</taxon>
        <taxon>Buguloidea</taxon>
        <taxon>Bugulidae</taxon>
        <taxon>Bugula</taxon>
    </lineage>
</organism>
<proteinExistence type="predicted"/>
<dbReference type="AlphaFoldDB" id="A0A7J7KRC3"/>
<dbReference type="Proteomes" id="UP000593567">
    <property type="component" value="Unassembled WGS sequence"/>
</dbReference>
<name>A0A7J7KRC3_BUGNE</name>
<comment type="caution">
    <text evidence="1">The sequence shown here is derived from an EMBL/GenBank/DDBJ whole genome shotgun (WGS) entry which is preliminary data.</text>
</comment>
<sequence length="102" mass="11502">MQEHQLKAHQDLDRITVCIRERTAIVEMTNSEAVDNKLRKPVCDLVCNVNRVTLAASDVNTVTLAASDVNTVTLAASDMTTQWYLLQVMTTQWHLLQVMTTE</sequence>
<evidence type="ECO:0000313" key="2">
    <source>
        <dbReference type="Proteomes" id="UP000593567"/>
    </source>
</evidence>
<gene>
    <name evidence="1" type="ORF">EB796_001058</name>
</gene>
<keyword evidence="2" id="KW-1185">Reference proteome</keyword>
<protein>
    <submittedName>
        <fullName evidence="1">Uncharacterized protein</fullName>
    </submittedName>
</protein>
<accession>A0A7J7KRC3</accession>
<reference evidence="1" key="1">
    <citation type="submission" date="2020-06" db="EMBL/GenBank/DDBJ databases">
        <title>Draft genome of Bugula neritina, a colonial animal packing powerful symbionts and potential medicines.</title>
        <authorList>
            <person name="Rayko M."/>
        </authorList>
    </citation>
    <scope>NUCLEOTIDE SEQUENCE [LARGE SCALE GENOMIC DNA]</scope>
    <source>
        <strain evidence="1">Kwan_BN1</strain>
    </source>
</reference>